<dbReference type="AlphaFoldDB" id="G3AHN7"/>
<reference evidence="1 2" key="1">
    <citation type="journal article" date="2011" name="Proc. Natl. Acad. Sci. U.S.A.">
        <title>Comparative genomics of xylose-fermenting fungi for enhanced biofuel production.</title>
        <authorList>
            <person name="Wohlbach D.J."/>
            <person name="Kuo A."/>
            <person name="Sato T.K."/>
            <person name="Potts K.M."/>
            <person name="Salamov A.A."/>
            <person name="LaButti K.M."/>
            <person name="Sun H."/>
            <person name="Clum A."/>
            <person name="Pangilinan J.L."/>
            <person name="Lindquist E.A."/>
            <person name="Lucas S."/>
            <person name="Lapidus A."/>
            <person name="Jin M."/>
            <person name="Gunawan C."/>
            <person name="Balan V."/>
            <person name="Dale B.E."/>
            <person name="Jeffries T.W."/>
            <person name="Zinkel R."/>
            <person name="Barry K.W."/>
            <person name="Grigoriev I.V."/>
            <person name="Gasch A.P."/>
        </authorList>
    </citation>
    <scope>NUCLEOTIDE SEQUENCE [LARGE SCALE GENOMIC DNA]</scope>
    <source>
        <strain evidence="2">NRRL Y-27907 / 11-Y1</strain>
    </source>
</reference>
<accession>G3AHN7</accession>
<dbReference type="KEGG" id="spaa:SPAPADRAFT_59631"/>
<dbReference type="OrthoDB" id="4072889at2759"/>
<evidence type="ECO:0000313" key="2">
    <source>
        <dbReference type="Proteomes" id="UP000000709"/>
    </source>
</evidence>
<gene>
    <name evidence="1" type="ORF">SPAPADRAFT_59631</name>
</gene>
<keyword evidence="2" id="KW-1185">Reference proteome</keyword>
<dbReference type="InParanoid" id="G3AHN7"/>
<sequence>MGAFAKIKCFLACIILYYSVYLYNYKCPTFASVDPSIIESNPLHSEQVALCELLHSGADFIQPYHAKVHEVLDEHVHSHPLFIEYKIKEKIVSARGKISSVVCPLAQQLFQATEIAEIHAYDHLSKVYQQAAGLLKKD</sequence>
<dbReference type="HOGENOM" id="CLU_134522_0_0_1"/>
<dbReference type="RefSeq" id="XP_007373785.1">
    <property type="nucleotide sequence ID" value="XM_007373723.1"/>
</dbReference>
<evidence type="ECO:0000313" key="1">
    <source>
        <dbReference type="EMBL" id="EGW34201.1"/>
    </source>
</evidence>
<dbReference type="eggNOG" id="ENOG502T6GY">
    <property type="taxonomic scope" value="Eukaryota"/>
</dbReference>
<protein>
    <submittedName>
        <fullName evidence="1">Uncharacterized protein</fullName>
    </submittedName>
</protein>
<dbReference type="EMBL" id="GL996500">
    <property type="protein sequence ID" value="EGW34201.1"/>
    <property type="molecule type" value="Genomic_DNA"/>
</dbReference>
<dbReference type="GeneID" id="18872997"/>
<proteinExistence type="predicted"/>
<dbReference type="Proteomes" id="UP000000709">
    <property type="component" value="Unassembled WGS sequence"/>
</dbReference>
<name>G3AHN7_SPAPN</name>
<dbReference type="OMA" id="PYHAKVH"/>
<organism evidence="2">
    <name type="scientific">Spathaspora passalidarum (strain NRRL Y-27907 / 11-Y1)</name>
    <dbReference type="NCBI Taxonomy" id="619300"/>
    <lineage>
        <taxon>Eukaryota</taxon>
        <taxon>Fungi</taxon>
        <taxon>Dikarya</taxon>
        <taxon>Ascomycota</taxon>
        <taxon>Saccharomycotina</taxon>
        <taxon>Pichiomycetes</taxon>
        <taxon>Debaryomycetaceae</taxon>
        <taxon>Spathaspora</taxon>
    </lineage>
</organism>
<dbReference type="STRING" id="619300.G3AHN7"/>